<evidence type="ECO:0000256" key="2">
    <source>
        <dbReference type="ARBA" id="ARBA00023002"/>
    </source>
</evidence>
<evidence type="ECO:0000256" key="3">
    <source>
        <dbReference type="ARBA" id="ARBA00023008"/>
    </source>
</evidence>
<dbReference type="PANTHER" id="PTHR11709:SF394">
    <property type="entry name" value="FI03373P-RELATED"/>
    <property type="match status" value="1"/>
</dbReference>
<dbReference type="GO" id="GO:0016491">
    <property type="term" value="F:oxidoreductase activity"/>
    <property type="evidence" value="ECO:0007669"/>
    <property type="project" value="UniProtKB-KW"/>
</dbReference>
<protein>
    <submittedName>
        <fullName evidence="7">Multicopper oxidase with three cupredoxin domains (Includes cell division protein FtsP and spore coat protein CotA)</fullName>
    </submittedName>
</protein>
<accession>A0A1H4LLG1</accession>
<dbReference type="InterPro" id="IPR011706">
    <property type="entry name" value="Cu-oxidase_C"/>
</dbReference>
<keyword evidence="2" id="KW-0560">Oxidoreductase</keyword>
<dbReference type="PANTHER" id="PTHR11709">
    <property type="entry name" value="MULTI-COPPER OXIDASE"/>
    <property type="match status" value="1"/>
</dbReference>
<evidence type="ECO:0000313" key="8">
    <source>
        <dbReference type="Proteomes" id="UP000182409"/>
    </source>
</evidence>
<gene>
    <name evidence="7" type="ORF">SAMN05443244_1639</name>
</gene>
<dbReference type="SUPFAM" id="SSF49503">
    <property type="entry name" value="Cupredoxins"/>
    <property type="match status" value="3"/>
</dbReference>
<feature type="domain" description="Plastocyanin-like" evidence="4">
    <location>
        <begin position="204"/>
        <end position="297"/>
    </location>
</feature>
<dbReference type="InterPro" id="IPR045087">
    <property type="entry name" value="Cu-oxidase_fam"/>
</dbReference>
<dbReference type="Proteomes" id="UP000182409">
    <property type="component" value="Unassembled WGS sequence"/>
</dbReference>
<dbReference type="InterPro" id="IPR008972">
    <property type="entry name" value="Cupredoxin"/>
</dbReference>
<keyword evidence="7" id="KW-0167">Capsid protein</keyword>
<keyword evidence="3" id="KW-0186">Copper</keyword>
<dbReference type="InterPro" id="IPR011707">
    <property type="entry name" value="Cu-oxidase-like_N"/>
</dbReference>
<name>A0A1H4LLG1_9BACT</name>
<evidence type="ECO:0000256" key="1">
    <source>
        <dbReference type="ARBA" id="ARBA00022723"/>
    </source>
</evidence>
<keyword evidence="1" id="KW-0479">Metal-binding</keyword>
<dbReference type="InterPro" id="IPR001117">
    <property type="entry name" value="Cu-oxidase_2nd"/>
</dbReference>
<feature type="domain" description="Plastocyanin-like" evidence="5">
    <location>
        <begin position="364"/>
        <end position="467"/>
    </location>
</feature>
<evidence type="ECO:0000313" key="7">
    <source>
        <dbReference type="EMBL" id="SEB71481.1"/>
    </source>
</evidence>
<evidence type="ECO:0000259" key="6">
    <source>
        <dbReference type="Pfam" id="PF07732"/>
    </source>
</evidence>
<dbReference type="Gene3D" id="2.60.40.420">
    <property type="entry name" value="Cupredoxins - blue copper proteins"/>
    <property type="match status" value="2"/>
</dbReference>
<dbReference type="RefSeq" id="WP_074653248.1">
    <property type="nucleotide sequence ID" value="NZ_FNSD01000001.1"/>
</dbReference>
<evidence type="ECO:0000259" key="4">
    <source>
        <dbReference type="Pfam" id="PF00394"/>
    </source>
</evidence>
<dbReference type="AlphaFoldDB" id="A0A1H4LLG1"/>
<keyword evidence="7" id="KW-0131">Cell cycle</keyword>
<dbReference type="Pfam" id="PF07731">
    <property type="entry name" value="Cu-oxidase_2"/>
    <property type="match status" value="1"/>
</dbReference>
<feature type="domain" description="Plastocyanin-like" evidence="6">
    <location>
        <begin position="40"/>
        <end position="155"/>
    </location>
</feature>
<evidence type="ECO:0000259" key="5">
    <source>
        <dbReference type="Pfam" id="PF07731"/>
    </source>
</evidence>
<dbReference type="EMBL" id="FNSD01000001">
    <property type="protein sequence ID" value="SEB71481.1"/>
    <property type="molecule type" value="Genomic_DNA"/>
</dbReference>
<dbReference type="GO" id="GO:0005507">
    <property type="term" value="F:copper ion binding"/>
    <property type="evidence" value="ECO:0007669"/>
    <property type="project" value="InterPro"/>
</dbReference>
<sequence length="469" mass="52176">MAALAKAGRLPLLGQMAMPGMPAQNAPAIKADFELRIAPVQVELDPSRTLSTIGYNGQAPGPLLRMKAGKPVSIDIVNNTDTPELVHWHGMLIPPEVDGTEEEGSPYIPPHGRARITLTPGPAGLRWYHSHAMAMDDLTKGGYTGQFGLVYVEDGNDKGAYDQELFLSLRDWQPFFSGSMEDDDDDTHDAPMLERPPHMNTDPNGLEVVSMTYSINDKALGGGEPIRVREGQRVLIHFCNASAIENRRVALAGHQMRVIGMDGNPVPSPKLVDSVFLGAGERIDVEITMNKPGVWILGSTEKMVRESGLGVVVEYAGQKKQPTWVDPRKAPWDYANFGIAAPTLPTPKNVLDMRFEKIPRGMGKFNVWTVNGTPYPHDKEFLLQRGERYRLIMRNWSDDAHPMHLHRHIWELVEINGKPMGGLMKDTVVIPYYGRAVVDFTADQPGLSLFHCHIQQHMDYGFKALFRYA</sequence>
<keyword evidence="7" id="KW-0132">Cell division</keyword>
<dbReference type="Pfam" id="PF07732">
    <property type="entry name" value="Cu-oxidase_3"/>
    <property type="match status" value="1"/>
</dbReference>
<dbReference type="GO" id="GO:0051301">
    <property type="term" value="P:cell division"/>
    <property type="evidence" value="ECO:0007669"/>
    <property type="project" value="UniProtKB-KW"/>
</dbReference>
<keyword evidence="7" id="KW-0946">Virion</keyword>
<organism evidence="7 8">
    <name type="scientific">Terriglobus roseus</name>
    <dbReference type="NCBI Taxonomy" id="392734"/>
    <lineage>
        <taxon>Bacteria</taxon>
        <taxon>Pseudomonadati</taxon>
        <taxon>Acidobacteriota</taxon>
        <taxon>Terriglobia</taxon>
        <taxon>Terriglobales</taxon>
        <taxon>Acidobacteriaceae</taxon>
        <taxon>Terriglobus</taxon>
    </lineage>
</organism>
<reference evidence="7 8" key="1">
    <citation type="submission" date="2016-10" db="EMBL/GenBank/DDBJ databases">
        <authorList>
            <person name="de Groot N.N."/>
        </authorList>
    </citation>
    <scope>NUCLEOTIDE SEQUENCE [LARGE SCALE GENOMIC DNA]</scope>
    <source>
        <strain evidence="7 8">AB35.6</strain>
    </source>
</reference>
<dbReference type="Pfam" id="PF00394">
    <property type="entry name" value="Cu-oxidase"/>
    <property type="match status" value="1"/>
</dbReference>
<proteinExistence type="predicted"/>